<organism evidence="1 2">
    <name type="scientific">Vogesella amnigena</name>
    <dbReference type="NCBI Taxonomy" id="1507449"/>
    <lineage>
        <taxon>Bacteria</taxon>
        <taxon>Pseudomonadati</taxon>
        <taxon>Pseudomonadota</taxon>
        <taxon>Betaproteobacteria</taxon>
        <taxon>Neisseriales</taxon>
        <taxon>Chromobacteriaceae</taxon>
        <taxon>Vogesella</taxon>
    </lineage>
</organism>
<reference evidence="2" key="1">
    <citation type="journal article" date="2019" name="Int. J. Syst. Evol. Microbiol.">
        <title>The Global Catalogue of Microorganisms (GCM) 10K type strain sequencing project: providing services to taxonomists for standard genome sequencing and annotation.</title>
        <authorList>
            <consortium name="The Broad Institute Genomics Platform"/>
            <consortium name="The Broad Institute Genome Sequencing Center for Infectious Disease"/>
            <person name="Wu L."/>
            <person name="Ma J."/>
        </authorList>
    </citation>
    <scope>NUCLEOTIDE SEQUENCE [LARGE SCALE GENOMIC DNA]</scope>
    <source>
        <strain evidence="2">KCTC 42195</strain>
    </source>
</reference>
<protein>
    <submittedName>
        <fullName evidence="1">Uncharacterized protein</fullName>
    </submittedName>
</protein>
<evidence type="ECO:0000313" key="1">
    <source>
        <dbReference type="EMBL" id="MFC3625163.1"/>
    </source>
</evidence>
<dbReference type="EMBL" id="JBHRYH010000008">
    <property type="protein sequence ID" value="MFC3625163.1"/>
    <property type="molecule type" value="Genomic_DNA"/>
</dbReference>
<name>A0ABV7TR36_9NEIS</name>
<gene>
    <name evidence="1" type="ORF">ACFOKJ_03255</name>
</gene>
<sequence>MVRLIYAAKPWWSRAGFSRLFWREPMAAKWGNSFIEISGKMKTRGIFRGVINK</sequence>
<keyword evidence="2" id="KW-1185">Reference proteome</keyword>
<comment type="caution">
    <text evidence="1">The sequence shown here is derived from an EMBL/GenBank/DDBJ whole genome shotgun (WGS) entry which is preliminary data.</text>
</comment>
<dbReference type="RefSeq" id="WP_390276614.1">
    <property type="nucleotide sequence ID" value="NZ_JBHRYH010000008.1"/>
</dbReference>
<accession>A0ABV7TR36</accession>
<dbReference type="Proteomes" id="UP001595636">
    <property type="component" value="Unassembled WGS sequence"/>
</dbReference>
<proteinExistence type="predicted"/>
<evidence type="ECO:0000313" key="2">
    <source>
        <dbReference type="Proteomes" id="UP001595636"/>
    </source>
</evidence>